<feature type="domain" description="Heterokaryon incompatibility" evidence="1">
    <location>
        <begin position="2"/>
        <end position="96"/>
    </location>
</feature>
<dbReference type="Proteomes" id="UP001287356">
    <property type="component" value="Unassembled WGS sequence"/>
</dbReference>
<reference evidence="2" key="2">
    <citation type="submission" date="2023-06" db="EMBL/GenBank/DDBJ databases">
        <authorList>
            <consortium name="Lawrence Berkeley National Laboratory"/>
            <person name="Haridas S."/>
            <person name="Hensen N."/>
            <person name="Bonometti L."/>
            <person name="Westerberg I."/>
            <person name="Brannstrom I.O."/>
            <person name="Guillou S."/>
            <person name="Cros-Aarteil S."/>
            <person name="Calhoun S."/>
            <person name="Kuo A."/>
            <person name="Mondo S."/>
            <person name="Pangilinan J."/>
            <person name="Riley R."/>
            <person name="Labutti K."/>
            <person name="Andreopoulos B."/>
            <person name="Lipzen A."/>
            <person name="Chen C."/>
            <person name="Yanf M."/>
            <person name="Daum C."/>
            <person name="Ng V."/>
            <person name="Clum A."/>
            <person name="Steindorff A."/>
            <person name="Ohm R."/>
            <person name="Martin F."/>
            <person name="Silar P."/>
            <person name="Natvig D."/>
            <person name="Lalanne C."/>
            <person name="Gautier V."/>
            <person name="Ament-Velasquez S.L."/>
            <person name="Kruys A."/>
            <person name="Hutchinson M.I."/>
            <person name="Powell A.J."/>
            <person name="Barry K."/>
            <person name="Miller A.N."/>
            <person name="Grigoriev I.V."/>
            <person name="Debuchy R."/>
            <person name="Gladieux P."/>
            <person name="Thoren M.H."/>
            <person name="Johannesson H."/>
        </authorList>
    </citation>
    <scope>NUCLEOTIDE SEQUENCE</scope>
    <source>
        <strain evidence="2">CBS 958.72</strain>
    </source>
</reference>
<comment type="caution">
    <text evidence="2">The sequence shown here is derived from an EMBL/GenBank/DDBJ whole genome shotgun (WGS) entry which is preliminary data.</text>
</comment>
<organism evidence="2 3">
    <name type="scientific">Lasiosphaeria ovina</name>
    <dbReference type="NCBI Taxonomy" id="92902"/>
    <lineage>
        <taxon>Eukaryota</taxon>
        <taxon>Fungi</taxon>
        <taxon>Dikarya</taxon>
        <taxon>Ascomycota</taxon>
        <taxon>Pezizomycotina</taxon>
        <taxon>Sordariomycetes</taxon>
        <taxon>Sordariomycetidae</taxon>
        <taxon>Sordariales</taxon>
        <taxon>Lasiosphaeriaceae</taxon>
        <taxon>Lasiosphaeria</taxon>
    </lineage>
</organism>
<dbReference type="PANTHER" id="PTHR24148:SF77">
    <property type="entry name" value="HETEROKARYON INCOMPATIBILITY DOMAIN-CONTAINING PROTEIN"/>
    <property type="match status" value="1"/>
</dbReference>
<keyword evidence="3" id="KW-1185">Reference proteome</keyword>
<proteinExistence type="predicted"/>
<evidence type="ECO:0000259" key="1">
    <source>
        <dbReference type="Pfam" id="PF06985"/>
    </source>
</evidence>
<dbReference type="Pfam" id="PF06985">
    <property type="entry name" value="HET"/>
    <property type="match status" value="1"/>
</dbReference>
<dbReference type="EMBL" id="JAULSN010000005">
    <property type="protein sequence ID" value="KAK3370847.1"/>
    <property type="molecule type" value="Genomic_DNA"/>
</dbReference>
<dbReference type="InterPro" id="IPR010730">
    <property type="entry name" value="HET"/>
</dbReference>
<name>A0AAE0K765_9PEZI</name>
<protein>
    <submittedName>
        <fullName evidence="2">Heterokaryon incompatibility protein-domain-containing protein</fullName>
    </submittedName>
</protein>
<evidence type="ECO:0000313" key="3">
    <source>
        <dbReference type="Proteomes" id="UP001287356"/>
    </source>
</evidence>
<dbReference type="InterPro" id="IPR052895">
    <property type="entry name" value="HetReg/Transcr_Mod"/>
</dbReference>
<dbReference type="PANTHER" id="PTHR24148">
    <property type="entry name" value="ANKYRIN REPEAT DOMAIN-CONTAINING PROTEIN 39 HOMOLOG-RELATED"/>
    <property type="match status" value="1"/>
</dbReference>
<dbReference type="AlphaFoldDB" id="A0AAE0K765"/>
<evidence type="ECO:0000313" key="2">
    <source>
        <dbReference type="EMBL" id="KAK3370847.1"/>
    </source>
</evidence>
<dbReference type="Pfam" id="PF26639">
    <property type="entry name" value="Het-6_barrel"/>
    <property type="match status" value="1"/>
</dbReference>
<accession>A0AAE0K765</accession>
<sequence length="244" mass="27321">MVTEVLYTALQYLRDGQSSQVMWIDAICINQADLDERRHQVQLMKHIYSDAVRVLVWLGEEDEDSRLAMSILEKWAEWSNTPENMAEHERDSENMRDWVGNYDDLVAGYTLLFKEIRASSPPLVGAIDSDAANQAAAVLVWSWQTNYDLPLGPETMRVCLFFTESGLLGLGPGNLRPGDEVFALAGARVPYVLRKADGPGEFTLLGDAYVHGIMQGELWRKSEDGTGDDGPVNWNLVMEPVTLV</sequence>
<reference evidence="2" key="1">
    <citation type="journal article" date="2023" name="Mol. Phylogenet. Evol.">
        <title>Genome-scale phylogeny and comparative genomics of the fungal order Sordariales.</title>
        <authorList>
            <person name="Hensen N."/>
            <person name="Bonometti L."/>
            <person name="Westerberg I."/>
            <person name="Brannstrom I.O."/>
            <person name="Guillou S."/>
            <person name="Cros-Aarteil S."/>
            <person name="Calhoun S."/>
            <person name="Haridas S."/>
            <person name="Kuo A."/>
            <person name="Mondo S."/>
            <person name="Pangilinan J."/>
            <person name="Riley R."/>
            <person name="LaButti K."/>
            <person name="Andreopoulos B."/>
            <person name="Lipzen A."/>
            <person name="Chen C."/>
            <person name="Yan M."/>
            <person name="Daum C."/>
            <person name="Ng V."/>
            <person name="Clum A."/>
            <person name="Steindorff A."/>
            <person name="Ohm R.A."/>
            <person name="Martin F."/>
            <person name="Silar P."/>
            <person name="Natvig D.O."/>
            <person name="Lalanne C."/>
            <person name="Gautier V."/>
            <person name="Ament-Velasquez S.L."/>
            <person name="Kruys A."/>
            <person name="Hutchinson M.I."/>
            <person name="Powell A.J."/>
            <person name="Barry K."/>
            <person name="Miller A.N."/>
            <person name="Grigoriev I.V."/>
            <person name="Debuchy R."/>
            <person name="Gladieux P."/>
            <person name="Hiltunen Thoren M."/>
            <person name="Johannesson H."/>
        </authorList>
    </citation>
    <scope>NUCLEOTIDE SEQUENCE</scope>
    <source>
        <strain evidence="2">CBS 958.72</strain>
    </source>
</reference>
<gene>
    <name evidence="2" type="ORF">B0T24DRAFT_679996</name>
</gene>